<feature type="domain" description="HTH araC/xylS-type" evidence="4">
    <location>
        <begin position="11"/>
        <end position="109"/>
    </location>
</feature>
<evidence type="ECO:0000256" key="1">
    <source>
        <dbReference type="ARBA" id="ARBA00023015"/>
    </source>
</evidence>
<evidence type="ECO:0000256" key="3">
    <source>
        <dbReference type="ARBA" id="ARBA00023163"/>
    </source>
</evidence>
<dbReference type="InterPro" id="IPR009057">
    <property type="entry name" value="Homeodomain-like_sf"/>
</dbReference>
<organism evidence="5 6">
    <name type="scientific">Bariatricus massiliensis</name>
    <dbReference type="NCBI Taxonomy" id="1745713"/>
    <lineage>
        <taxon>Bacteria</taxon>
        <taxon>Bacillati</taxon>
        <taxon>Bacillota</taxon>
        <taxon>Clostridia</taxon>
        <taxon>Lachnospirales</taxon>
        <taxon>Lachnospiraceae</taxon>
        <taxon>Bariatricus</taxon>
    </lineage>
</organism>
<evidence type="ECO:0000313" key="6">
    <source>
        <dbReference type="Proteomes" id="UP001299546"/>
    </source>
</evidence>
<protein>
    <submittedName>
        <fullName evidence="5">AraC family transcriptional regulator</fullName>
    </submittedName>
</protein>
<evidence type="ECO:0000256" key="2">
    <source>
        <dbReference type="ARBA" id="ARBA00023125"/>
    </source>
</evidence>
<accession>A0ABS8DH76</accession>
<keyword evidence="2" id="KW-0238">DNA-binding</keyword>
<dbReference type="RefSeq" id="WP_066734913.1">
    <property type="nucleotide sequence ID" value="NZ_JAJCIQ010000007.1"/>
</dbReference>
<dbReference type="SUPFAM" id="SSF46689">
    <property type="entry name" value="Homeodomain-like"/>
    <property type="match status" value="2"/>
</dbReference>
<dbReference type="PROSITE" id="PS01124">
    <property type="entry name" value="HTH_ARAC_FAMILY_2"/>
    <property type="match status" value="1"/>
</dbReference>
<dbReference type="Proteomes" id="UP001299546">
    <property type="component" value="Unassembled WGS sequence"/>
</dbReference>
<evidence type="ECO:0000313" key="5">
    <source>
        <dbReference type="EMBL" id="MCB7387781.1"/>
    </source>
</evidence>
<gene>
    <name evidence="5" type="ORF">LIZ65_10825</name>
</gene>
<dbReference type="InterPro" id="IPR018060">
    <property type="entry name" value="HTH_AraC"/>
</dbReference>
<dbReference type="EMBL" id="JAJCIS010000006">
    <property type="protein sequence ID" value="MCB7387781.1"/>
    <property type="molecule type" value="Genomic_DNA"/>
</dbReference>
<dbReference type="PANTHER" id="PTHR47504">
    <property type="entry name" value="RIGHT ORIGIN-BINDING PROTEIN"/>
    <property type="match status" value="1"/>
</dbReference>
<name>A0ABS8DH76_9FIRM</name>
<proteinExistence type="predicted"/>
<dbReference type="InterPro" id="IPR050959">
    <property type="entry name" value="MarA-like"/>
</dbReference>
<dbReference type="SMART" id="SM00342">
    <property type="entry name" value="HTH_ARAC"/>
    <property type="match status" value="1"/>
</dbReference>
<comment type="caution">
    <text evidence="5">The sequence shown here is derived from an EMBL/GenBank/DDBJ whole genome shotgun (WGS) entry which is preliminary data.</text>
</comment>
<evidence type="ECO:0000259" key="4">
    <source>
        <dbReference type="PROSITE" id="PS01124"/>
    </source>
</evidence>
<sequence length="291" mass="33582">MQEQPHIDAVQRMQDYIEAHITENITLADLAKISLYSPWYSYRLFSEHTGLTPADYIRRLRLSKSALKLRDFSCKIADVAFEMGFSSVDGYQRAFFREFNCNPREYAQRPVPLYLFTPYGVRYRTIERRPIMENLRNVFIQITEKPARKVIIKRGIKAADYFSYCEEVGCDVWGLLQSIKALEGEPVCLWLPPKYIKPQTSEYVQGVEVSADYSGEIPEGFDVIELPAAKYIKFQGEPFEEENYCQAIEEVQAAIQKYDPASAGLEWDNSNPKIQLEPVGTRGYIELLPVK</sequence>
<keyword evidence="6" id="KW-1185">Reference proteome</keyword>
<dbReference type="Gene3D" id="1.10.10.60">
    <property type="entry name" value="Homeodomain-like"/>
    <property type="match status" value="2"/>
</dbReference>
<dbReference type="Pfam" id="PF12833">
    <property type="entry name" value="HTH_18"/>
    <property type="match status" value="1"/>
</dbReference>
<reference evidence="5 6" key="1">
    <citation type="submission" date="2021-10" db="EMBL/GenBank/DDBJ databases">
        <title>Collection of gut derived symbiotic bacterial strains cultured from healthy donors.</title>
        <authorList>
            <person name="Lin H."/>
            <person name="Littmann E."/>
            <person name="Kohout C."/>
            <person name="Pamer E.G."/>
        </authorList>
    </citation>
    <scope>NUCLEOTIDE SEQUENCE [LARGE SCALE GENOMIC DNA]</scope>
    <source>
        <strain evidence="5 6">DFI.1.165</strain>
    </source>
</reference>
<keyword evidence="3" id="KW-0804">Transcription</keyword>
<keyword evidence="1" id="KW-0805">Transcription regulation</keyword>
<dbReference type="PANTHER" id="PTHR47504:SF5">
    <property type="entry name" value="RIGHT ORIGIN-BINDING PROTEIN"/>
    <property type="match status" value="1"/>
</dbReference>